<proteinExistence type="predicted"/>
<feature type="region of interest" description="Disordered" evidence="1">
    <location>
        <begin position="1"/>
        <end position="43"/>
    </location>
</feature>
<dbReference type="OrthoDB" id="413328at2759"/>
<name>A0A1Q9CB22_SYMMI</name>
<feature type="region of interest" description="Disordered" evidence="1">
    <location>
        <begin position="87"/>
        <end position="121"/>
    </location>
</feature>
<protein>
    <submittedName>
        <fullName evidence="2">Uncharacterized protein</fullName>
    </submittedName>
</protein>
<dbReference type="AlphaFoldDB" id="A0A1Q9CB22"/>
<evidence type="ECO:0000313" key="2">
    <source>
        <dbReference type="EMBL" id="OLP80118.1"/>
    </source>
</evidence>
<sequence length="505" mass="54432">MLTCVEATSPGPENHGKHTGQTCEDVPGVEPAGHKGFEDRLLGGKRRSFPRRSCWAPRKASRKCGPNSVQDVHAGHARRVQGDCVAPHLDAGAGTERVGSQPSHGNGRLQGTSIGTRRPGKGLFSTIDGANAARWAWILPEIGEEDDVMKYVDWFVAKARAHSDMVPAIQVYRAWTLAMALKNSTSFGEATRTHHERHGHMAGGGHSQCRAASQHPHDGPPNGSLEFYVIRDYMSRYDTGLDVTVRKANLGKRVPLKDTVKIKSIWNLIEAAAKSGTSLRQAVIVKKHDEGKDLHGPGLSLAASLAGAALPAVLVGVFGSSGHRSGALSAFDGMGTGPWNTWDLIGEPKAIISWQAKCMVIFMAAPPCQDFARIGDREGHDGNTGYLFNLTAQFIGELRDMIKPRRMGILAEKCGERRDDTCRRCGGFEPVDSTRLAAGGPRPLRPRRPQVRRRGGIVQDQVAVLYHAGGRREGPTTAEIDERESRDGCAAEVATGQPPSGAVAR</sequence>
<feature type="compositionally biased region" description="Basic and acidic residues" evidence="1">
    <location>
        <begin position="32"/>
        <end position="42"/>
    </location>
</feature>
<feature type="region of interest" description="Disordered" evidence="1">
    <location>
        <begin position="193"/>
        <end position="218"/>
    </location>
</feature>
<dbReference type="EMBL" id="LSRX01001414">
    <property type="protein sequence ID" value="OLP80118.1"/>
    <property type="molecule type" value="Genomic_DNA"/>
</dbReference>
<feature type="region of interest" description="Disordered" evidence="1">
    <location>
        <begin position="469"/>
        <end position="505"/>
    </location>
</feature>
<feature type="compositionally biased region" description="Polar residues" evidence="1">
    <location>
        <begin position="98"/>
        <end position="115"/>
    </location>
</feature>
<dbReference type="Proteomes" id="UP000186817">
    <property type="component" value="Unassembled WGS sequence"/>
</dbReference>
<evidence type="ECO:0000313" key="3">
    <source>
        <dbReference type="Proteomes" id="UP000186817"/>
    </source>
</evidence>
<keyword evidence="3" id="KW-1185">Reference proteome</keyword>
<evidence type="ECO:0000256" key="1">
    <source>
        <dbReference type="SAM" id="MobiDB-lite"/>
    </source>
</evidence>
<organism evidence="2 3">
    <name type="scientific">Symbiodinium microadriaticum</name>
    <name type="common">Dinoflagellate</name>
    <name type="synonym">Zooxanthella microadriatica</name>
    <dbReference type="NCBI Taxonomy" id="2951"/>
    <lineage>
        <taxon>Eukaryota</taxon>
        <taxon>Sar</taxon>
        <taxon>Alveolata</taxon>
        <taxon>Dinophyceae</taxon>
        <taxon>Suessiales</taxon>
        <taxon>Symbiodiniaceae</taxon>
        <taxon>Symbiodinium</taxon>
    </lineage>
</organism>
<reference evidence="2 3" key="1">
    <citation type="submission" date="2016-02" db="EMBL/GenBank/DDBJ databases">
        <title>Genome analysis of coral dinoflagellate symbionts highlights evolutionary adaptations to a symbiotic lifestyle.</title>
        <authorList>
            <person name="Aranda M."/>
            <person name="Li Y."/>
            <person name="Liew Y.J."/>
            <person name="Baumgarten S."/>
            <person name="Simakov O."/>
            <person name="Wilson M."/>
            <person name="Piel J."/>
            <person name="Ashoor H."/>
            <person name="Bougouffa S."/>
            <person name="Bajic V.B."/>
            <person name="Ryu T."/>
            <person name="Ravasi T."/>
            <person name="Bayer T."/>
            <person name="Micklem G."/>
            <person name="Kim H."/>
            <person name="Bhak J."/>
            <person name="Lajeunesse T.C."/>
            <person name="Voolstra C.R."/>
        </authorList>
    </citation>
    <scope>NUCLEOTIDE SEQUENCE [LARGE SCALE GENOMIC DNA]</scope>
    <source>
        <strain evidence="2 3">CCMP2467</strain>
    </source>
</reference>
<comment type="caution">
    <text evidence="2">The sequence shown here is derived from an EMBL/GenBank/DDBJ whole genome shotgun (WGS) entry which is preliminary data.</text>
</comment>
<gene>
    <name evidence="2" type="ORF">AK812_SmicGene39511</name>
</gene>
<accession>A0A1Q9CB22</accession>